<keyword evidence="2" id="KW-1185">Reference proteome</keyword>
<dbReference type="RefSeq" id="WP_094472967.1">
    <property type="nucleotide sequence ID" value="NZ_NOXT01000088.1"/>
</dbReference>
<dbReference type="Gene3D" id="2.40.30.20">
    <property type="match status" value="2"/>
</dbReference>
<name>A0A255YPS9_9SPHN</name>
<organism evidence="1 2">
    <name type="scientific">Sandarakinorhabdus cyanobacteriorum</name>
    <dbReference type="NCBI Taxonomy" id="1981098"/>
    <lineage>
        <taxon>Bacteria</taxon>
        <taxon>Pseudomonadati</taxon>
        <taxon>Pseudomonadota</taxon>
        <taxon>Alphaproteobacteria</taxon>
        <taxon>Sphingomonadales</taxon>
        <taxon>Sphingosinicellaceae</taxon>
        <taxon>Sandarakinorhabdus</taxon>
    </lineage>
</organism>
<dbReference type="Proteomes" id="UP000216991">
    <property type="component" value="Unassembled WGS sequence"/>
</dbReference>
<proteinExistence type="predicted"/>
<dbReference type="InterPro" id="IPR023366">
    <property type="entry name" value="ATP_synth_asu-like_sf"/>
</dbReference>
<dbReference type="OrthoDB" id="6976379at2"/>
<protein>
    <submittedName>
        <fullName evidence="1">Uncharacterized protein</fullName>
    </submittedName>
</protein>
<dbReference type="AlphaFoldDB" id="A0A255YPS9"/>
<sequence length="302" mass="31063">MSGVLGVLLGSGSDERQIDLPVSYYSWGDKYSAGEQFGADGGYFTSLVGGAFTPASWQGRNIRAIAHEYDFYAAASRTLIGLDGYGLTPEPSRLRINGTVYPLSAGSVSWATYVAGITFSPSPTNTMNWTSHGLAVGDPVQFYCSGGMPSGLTAFTIYYVQSVVSASAFKIAATPGGAALSFTGSGSGTRYGYKDPITAYQANGTLSGNVFTSMLPRAASITIATPATVTSAAHGLTNGKRVQFTTSGVLPAGIFANTTYFVVNTATDTFNLSATLGGAAISTSGGQSGSHVVREVVSVTVS</sequence>
<accession>A0A255YPS9</accession>
<reference evidence="1 2" key="1">
    <citation type="submission" date="2017-07" db="EMBL/GenBank/DDBJ databases">
        <title>Sandarakinorhabdus cyanobacteriorum sp. nov., a novel bacterium isolated from cyanobacterial aggregates in a eutrophic lake.</title>
        <authorList>
            <person name="Cai H."/>
        </authorList>
    </citation>
    <scope>NUCLEOTIDE SEQUENCE [LARGE SCALE GENOMIC DNA]</scope>
    <source>
        <strain evidence="1 2">TH057</strain>
    </source>
</reference>
<gene>
    <name evidence="1" type="ORF">CHU93_04535</name>
</gene>
<evidence type="ECO:0000313" key="1">
    <source>
        <dbReference type="EMBL" id="OYQ31236.1"/>
    </source>
</evidence>
<evidence type="ECO:0000313" key="2">
    <source>
        <dbReference type="Proteomes" id="UP000216991"/>
    </source>
</evidence>
<dbReference type="EMBL" id="NOXT01000088">
    <property type="protein sequence ID" value="OYQ31236.1"/>
    <property type="molecule type" value="Genomic_DNA"/>
</dbReference>
<comment type="caution">
    <text evidence="1">The sequence shown here is derived from an EMBL/GenBank/DDBJ whole genome shotgun (WGS) entry which is preliminary data.</text>
</comment>